<evidence type="ECO:0000259" key="2">
    <source>
        <dbReference type="Pfam" id="PF01425"/>
    </source>
</evidence>
<evidence type="ECO:0000313" key="4">
    <source>
        <dbReference type="Proteomes" id="UP001176471"/>
    </source>
</evidence>
<comment type="similarity">
    <text evidence="1">Belongs to the amidase family.</text>
</comment>
<proteinExistence type="inferred from homology"/>
<dbReference type="PANTHER" id="PTHR11895">
    <property type="entry name" value="TRANSAMIDASE"/>
    <property type="match status" value="1"/>
</dbReference>
<name>A0ABT8ZS76_9SPHN</name>
<accession>A0ABT8ZS76</accession>
<dbReference type="Pfam" id="PF01425">
    <property type="entry name" value="Amidase"/>
    <property type="match status" value="1"/>
</dbReference>
<dbReference type="EMBL" id="JAUQOM010000024">
    <property type="protein sequence ID" value="MDO7837387.1"/>
    <property type="molecule type" value="Genomic_DNA"/>
</dbReference>
<dbReference type="InterPro" id="IPR020556">
    <property type="entry name" value="Amidase_CS"/>
</dbReference>
<dbReference type="SUPFAM" id="SSF75304">
    <property type="entry name" value="Amidase signature (AS) enzymes"/>
    <property type="match status" value="1"/>
</dbReference>
<evidence type="ECO:0000313" key="3">
    <source>
        <dbReference type="EMBL" id="MDO7837387.1"/>
    </source>
</evidence>
<dbReference type="InterPro" id="IPR036928">
    <property type="entry name" value="AS_sf"/>
</dbReference>
<sequence length="479" mass="51325">MSICQEDICFTSAIDLLRLYDSGELRPTEVVQIVLDRVERLDPLVHAFITPTPDVALEAVRAAEVRRSSGFVPLPLDGVPVTVKDLTDTAGIRTTYGDPENLHHIPTFDPPMWARIKAAGPSLIGKTSTPPYGWLGVTENEIVGTTNNPWNRECVVGGSSGGAAAALASGLAPVATGSDGGGSIRIPAACCGVVGLKPSHGRVPRGPEENAFCTVGAVGPMARTVADTALMLSIMAGPVEDEPYMLPEKGVDYVASLRAENVRRCKIAYSPDLGRGPVDSEVAKVVAAAVSRFDADLQCTVDSVLVKIPDPVDYFRSYWTPALRRVVVDMPNFAATFARHYPFHQRLVEGCKIDLDKFWTIMTEERANTFSAIASIFATYDYLMLPTMPTAAFPHAGPLGGPAVIDGQSVEWPGIEFHRLTEPFSHTGHPAISVPCGFTSAGLPVGLQIVGRQRDDAGVLRMAAAWEAIAPWADRRPSL</sequence>
<dbReference type="PROSITE" id="PS00571">
    <property type="entry name" value="AMIDASES"/>
    <property type="match status" value="1"/>
</dbReference>
<dbReference type="InterPro" id="IPR000120">
    <property type="entry name" value="Amidase"/>
</dbReference>
<dbReference type="PANTHER" id="PTHR11895:SF7">
    <property type="entry name" value="GLUTAMYL-TRNA(GLN) AMIDOTRANSFERASE SUBUNIT A, MITOCHONDRIAL"/>
    <property type="match status" value="1"/>
</dbReference>
<feature type="domain" description="Amidase" evidence="2">
    <location>
        <begin position="29"/>
        <end position="460"/>
    </location>
</feature>
<evidence type="ECO:0000256" key="1">
    <source>
        <dbReference type="ARBA" id="ARBA00009199"/>
    </source>
</evidence>
<protein>
    <submittedName>
        <fullName evidence="3">Amidase family protein</fullName>
    </submittedName>
</protein>
<gene>
    <name evidence="3" type="ORF">Q4610_20285</name>
</gene>
<comment type="caution">
    <text evidence="3">The sequence shown here is derived from an EMBL/GenBank/DDBJ whole genome shotgun (WGS) entry which is preliminary data.</text>
</comment>
<organism evidence="3 4">
    <name type="scientific">Sphingobium cyanobacteriorum</name>
    <dbReference type="NCBI Taxonomy" id="3063954"/>
    <lineage>
        <taxon>Bacteria</taxon>
        <taxon>Pseudomonadati</taxon>
        <taxon>Pseudomonadota</taxon>
        <taxon>Alphaproteobacteria</taxon>
        <taxon>Sphingomonadales</taxon>
        <taxon>Sphingomonadaceae</taxon>
        <taxon>Sphingobium</taxon>
    </lineage>
</organism>
<keyword evidence="4" id="KW-1185">Reference proteome</keyword>
<dbReference type="InterPro" id="IPR023631">
    <property type="entry name" value="Amidase_dom"/>
</dbReference>
<dbReference type="Gene3D" id="3.90.1300.10">
    <property type="entry name" value="Amidase signature (AS) domain"/>
    <property type="match status" value="1"/>
</dbReference>
<dbReference type="Proteomes" id="UP001176471">
    <property type="component" value="Unassembled WGS sequence"/>
</dbReference>
<dbReference type="RefSeq" id="WP_304537685.1">
    <property type="nucleotide sequence ID" value="NZ_JAUQOM010000024.1"/>
</dbReference>
<reference evidence="3" key="1">
    <citation type="submission" date="2023-07" db="EMBL/GenBank/DDBJ databases">
        <title>Bacterial whole genome sequence for Sphingobium sp. HBC34.</title>
        <authorList>
            <person name="Le V."/>
            <person name="Ko S.-R."/>
            <person name="Ahn C.-Y."/>
            <person name="Oh H.-M."/>
        </authorList>
    </citation>
    <scope>NUCLEOTIDE SEQUENCE</scope>
    <source>
        <strain evidence="3">HBC34</strain>
    </source>
</reference>